<evidence type="ECO:0000313" key="3">
    <source>
        <dbReference type="Proteomes" id="UP000724268"/>
    </source>
</evidence>
<proteinExistence type="predicted"/>
<comment type="caution">
    <text evidence="2">The sequence shown here is derived from an EMBL/GenBank/DDBJ whole genome shotgun (WGS) entry which is preliminary data.</text>
</comment>
<dbReference type="PANTHER" id="PTHR36507">
    <property type="entry name" value="BLL1555 PROTEIN"/>
    <property type="match status" value="1"/>
</dbReference>
<keyword evidence="3" id="KW-1185">Reference proteome</keyword>
<feature type="domain" description="EfeO-type cupredoxin-like" evidence="1">
    <location>
        <begin position="29"/>
        <end position="108"/>
    </location>
</feature>
<reference evidence="2 3" key="1">
    <citation type="submission" date="2021-07" db="EMBL/GenBank/DDBJ databases">
        <title>Thermus aquaticus gen. n. and sp. n., a nonsporulating extreme thermophile.</title>
        <authorList>
            <person name="Hu C.-J."/>
            <person name="Li W.-J."/>
            <person name="Xian W.-D."/>
        </authorList>
    </citation>
    <scope>NUCLEOTIDE SEQUENCE [LARGE SCALE GENOMIC DNA]</scope>
    <source>
        <strain evidence="2 3">SYSU G05001</strain>
    </source>
</reference>
<dbReference type="RefSeq" id="WP_135255973.1">
    <property type="nucleotide sequence ID" value="NZ_JAHXRS010000006.1"/>
</dbReference>
<dbReference type="SUPFAM" id="SSF49503">
    <property type="entry name" value="Cupredoxins"/>
    <property type="match status" value="1"/>
</dbReference>
<dbReference type="Pfam" id="PF13473">
    <property type="entry name" value="Cupredoxin_1"/>
    <property type="match status" value="1"/>
</dbReference>
<evidence type="ECO:0000313" key="2">
    <source>
        <dbReference type="EMBL" id="MBW6394470.1"/>
    </source>
</evidence>
<evidence type="ECO:0000259" key="1">
    <source>
        <dbReference type="Pfam" id="PF13473"/>
    </source>
</evidence>
<organism evidence="2 3">
    <name type="scientific">Thermus brevis</name>
    <dbReference type="NCBI Taxonomy" id="2862456"/>
    <lineage>
        <taxon>Bacteria</taxon>
        <taxon>Thermotogati</taxon>
        <taxon>Deinococcota</taxon>
        <taxon>Deinococci</taxon>
        <taxon>Thermales</taxon>
        <taxon>Thermaceae</taxon>
        <taxon>Thermus</taxon>
    </lineage>
</organism>
<dbReference type="PANTHER" id="PTHR36507:SF1">
    <property type="entry name" value="BLL1555 PROTEIN"/>
    <property type="match status" value="1"/>
</dbReference>
<gene>
    <name evidence="2" type="ORF">KZX47_04775</name>
</gene>
<dbReference type="EMBL" id="JAHXRS010000006">
    <property type="protein sequence ID" value="MBW6394470.1"/>
    <property type="molecule type" value="Genomic_DNA"/>
</dbReference>
<accession>A0ABS6ZXB9</accession>
<name>A0ABS6ZXB9_9DEIN</name>
<dbReference type="PROSITE" id="PS51257">
    <property type="entry name" value="PROKAR_LIPOPROTEIN"/>
    <property type="match status" value="1"/>
</dbReference>
<sequence length="116" mass="12734">MRLAVLGLALVLAGCFPREGVPSADLEPHAAPSREVVVSMKDFTFRPDTLRIPPGTAVVFANQGRYPHTATESGGLFDSGVLAPGERFRYTFTLPREYSVYCKLHPYMVLHIMVGP</sequence>
<protein>
    <submittedName>
        <fullName evidence="2">Cupredoxin domain-containing protein</fullName>
    </submittedName>
</protein>
<dbReference type="InterPro" id="IPR008972">
    <property type="entry name" value="Cupredoxin"/>
</dbReference>
<dbReference type="Proteomes" id="UP000724268">
    <property type="component" value="Unassembled WGS sequence"/>
</dbReference>
<dbReference type="Gene3D" id="2.60.40.420">
    <property type="entry name" value="Cupredoxins - blue copper proteins"/>
    <property type="match status" value="1"/>
</dbReference>
<dbReference type="InterPro" id="IPR028096">
    <property type="entry name" value="EfeO_Cupredoxin"/>
</dbReference>
<dbReference type="InterPro" id="IPR052721">
    <property type="entry name" value="ET_Amicyanin"/>
</dbReference>